<dbReference type="Gene3D" id="3.30.950.30">
    <property type="entry name" value="Schlafen, AAA domain"/>
    <property type="match status" value="1"/>
</dbReference>
<organism evidence="2 3">
    <name type="scientific">Gracilimonas sediminicola</name>
    <dbReference type="NCBI Taxonomy" id="2952158"/>
    <lineage>
        <taxon>Bacteria</taxon>
        <taxon>Pseudomonadati</taxon>
        <taxon>Balneolota</taxon>
        <taxon>Balneolia</taxon>
        <taxon>Balneolales</taxon>
        <taxon>Balneolaceae</taxon>
        <taxon>Gracilimonas</taxon>
    </lineage>
</organism>
<dbReference type="EMBL" id="JANDBC010000002">
    <property type="protein sequence ID" value="MCP9292484.1"/>
    <property type="molecule type" value="Genomic_DNA"/>
</dbReference>
<gene>
    <name evidence="2" type="ORF">NM125_12930</name>
</gene>
<dbReference type="Pfam" id="PF13749">
    <property type="entry name" value="HATPase_c_4"/>
    <property type="match status" value="1"/>
</dbReference>
<dbReference type="InterPro" id="IPR007421">
    <property type="entry name" value="Schlafen_AlbA_2_dom"/>
</dbReference>
<accession>A0A9X2RI38</accession>
<evidence type="ECO:0000259" key="1">
    <source>
        <dbReference type="Pfam" id="PF04326"/>
    </source>
</evidence>
<proteinExistence type="predicted"/>
<dbReference type="InterPro" id="IPR038461">
    <property type="entry name" value="Schlafen_AlbA_2_dom_sf"/>
</dbReference>
<dbReference type="InterPro" id="IPR038475">
    <property type="entry name" value="RecG_C_sf"/>
</dbReference>
<keyword evidence="3" id="KW-1185">Reference proteome</keyword>
<evidence type="ECO:0000313" key="2">
    <source>
        <dbReference type="EMBL" id="MCP9292484.1"/>
    </source>
</evidence>
<dbReference type="Proteomes" id="UP001139125">
    <property type="component" value="Unassembled WGS sequence"/>
</dbReference>
<dbReference type="RefSeq" id="WP_255135371.1">
    <property type="nucleotide sequence ID" value="NZ_JANDBC010000002.1"/>
</dbReference>
<dbReference type="AlphaFoldDB" id="A0A9X2RI38"/>
<feature type="domain" description="Schlafen AlbA-2" evidence="1">
    <location>
        <begin position="20"/>
        <end position="141"/>
    </location>
</feature>
<comment type="caution">
    <text evidence="2">The sequence shown here is derived from an EMBL/GenBank/DDBJ whole genome shotgun (WGS) entry which is preliminary data.</text>
</comment>
<reference evidence="2" key="1">
    <citation type="submission" date="2022-06" db="EMBL/GenBank/DDBJ databases">
        <title>Gracilimonas sp. CAU 1638 isolated from sea sediment.</title>
        <authorList>
            <person name="Kim W."/>
        </authorList>
    </citation>
    <scope>NUCLEOTIDE SEQUENCE</scope>
    <source>
        <strain evidence="2">CAU 1638</strain>
    </source>
</reference>
<dbReference type="Gene3D" id="3.30.565.60">
    <property type="match status" value="1"/>
</dbReference>
<evidence type="ECO:0000313" key="3">
    <source>
        <dbReference type="Proteomes" id="UP001139125"/>
    </source>
</evidence>
<dbReference type="PANTHER" id="PTHR30595">
    <property type="entry name" value="GLPR-RELATED TRANSCRIPTIONAL REPRESSOR"/>
    <property type="match status" value="1"/>
</dbReference>
<protein>
    <submittedName>
        <fullName evidence="2">DNA binding domain-containing protein</fullName>
    </submittedName>
</protein>
<name>A0A9X2RI38_9BACT</name>
<sequence>MLSRTEQKQLLERLIALPKECEWVEFKKRYVEETQIGEYISALSNSACLHNQKYGYLVYGIEDGTHDIVGTDFHPKNTKIGNQELENWLATQLYPKIDFKIYELDYEGKSISIFQIDATRNQPVRFRHDKFIRVGSYKKKLEDHPEKERKIWKRHPEASFESKIAADNLQGNEVLQLIDYPAFFEMMSIPLPADMSGILDKLIEENLVAFDSGRYSVTNLGAVLFAKQLNNFPSLKRKSIRVIIYDGKNKVNTIKEQNGIKGYANGFEGLISWINDQLPENEVIGQALRSKVKMYPEIAIRELVANAIIHQDFEMKGTNPMIEIFDDRIEITNNGKPLVDPLRFIGATPRSRNEELASFMRRLNICEERGSGIIKVVNAVEIFQLPPPDFLVDDFHTIAKLYAYRPLSEMDKKDKIRACYQHTCLKHFSGERMSNKSLRKRFEISDKNYPMASRIISDTIEAGLIKDFDPSSNSKRDASYIPFWA</sequence>
<dbReference type="PANTHER" id="PTHR30595:SF6">
    <property type="entry name" value="SCHLAFEN ALBA-2 DOMAIN-CONTAINING PROTEIN"/>
    <property type="match status" value="1"/>
</dbReference>
<dbReference type="Pfam" id="PF04326">
    <property type="entry name" value="SLFN_AlbA_2"/>
    <property type="match status" value="1"/>
</dbReference>